<accession>A0ABM5JJP9</accession>
<evidence type="ECO:0000259" key="2">
    <source>
        <dbReference type="Pfam" id="PF25273"/>
    </source>
</evidence>
<evidence type="ECO:0000313" key="4">
    <source>
        <dbReference type="Proteomes" id="UP001652700"/>
    </source>
</evidence>
<feature type="compositionally biased region" description="Basic residues" evidence="1">
    <location>
        <begin position="252"/>
        <end position="266"/>
    </location>
</feature>
<dbReference type="InterPro" id="IPR057191">
    <property type="entry name" value="DUF7869"/>
</dbReference>
<proteinExistence type="predicted"/>
<dbReference type="Pfam" id="PF25273">
    <property type="entry name" value="DUF7869"/>
    <property type="match status" value="1"/>
</dbReference>
<protein>
    <recommendedName>
        <fullName evidence="2">DUF7869 domain-containing protein</fullName>
    </recommendedName>
</protein>
<feature type="compositionally biased region" description="Low complexity" evidence="1">
    <location>
        <begin position="234"/>
        <end position="250"/>
    </location>
</feature>
<organism evidence="3 4">
    <name type="scientific">Diabrotica virgifera virgifera</name>
    <name type="common">western corn rootworm</name>
    <dbReference type="NCBI Taxonomy" id="50390"/>
    <lineage>
        <taxon>Eukaryota</taxon>
        <taxon>Metazoa</taxon>
        <taxon>Ecdysozoa</taxon>
        <taxon>Arthropoda</taxon>
        <taxon>Hexapoda</taxon>
        <taxon>Insecta</taxon>
        <taxon>Pterygota</taxon>
        <taxon>Neoptera</taxon>
        <taxon>Endopterygota</taxon>
        <taxon>Coleoptera</taxon>
        <taxon>Polyphaga</taxon>
        <taxon>Cucujiformia</taxon>
        <taxon>Chrysomeloidea</taxon>
        <taxon>Chrysomelidae</taxon>
        <taxon>Galerucinae</taxon>
        <taxon>Diabroticina</taxon>
        <taxon>Diabroticites</taxon>
        <taxon>Diabrotica</taxon>
    </lineage>
</organism>
<name>A0ABM5JJP9_DIAVI</name>
<dbReference type="PANTHER" id="PTHR10773:SF19">
    <property type="match status" value="1"/>
</dbReference>
<evidence type="ECO:0000256" key="1">
    <source>
        <dbReference type="SAM" id="MobiDB-lite"/>
    </source>
</evidence>
<sequence length="858" mass="99153">MQRFFNEFFASDEVINRSANQRSLQSVISRYGEISRLLRLVDKVDSRTDYVMMDRRKFYKKVISEFSQVRAKRKLSFEDEIASNPTQEQQSSELTSLLDNNQPLTSIENMGDHVSSSRIFYKNHQSISKLEIHKNTDVPQIECLQNNNTDGHNTETPPTLEGIVDTVAEFQRTIDSNVIDSNVITNTMENLVAKDAASDPINIKQNTKQSKRPRLNKKTYCEFISDNEDPFFTDGSSSWSDTGNTSSDTSTHNKRPKKKIVKKTQKVSKELASKTDDIDIVGEKGKRTKRINYRKNRKDLKNRGQEYTRADGTIRSKREIKPNPCIGKKCGNGCQNVTEERRLSLFHHFWSLSSARQRDWIVNMSRRNSIKRKRSKDSGKRSFSYEYYINDNEDRRRVCQQFLLNTLDITQTYVHYTLTNSIEGSAKDDLRGKIIPANKTKETTRQSVINFIKKLPALPSHYCRKDTTKLYLPVEFRNQKNLYRIYKGEKTSEGIDYVSEKNFLNIFNTEFNIGFHIPKKDKCLKCIKFDAANTEESKAEKEDHLMEKKASKERYSFHREMSQKRTDLICTSFDLQKVLNTPHGESMLLYYSRKYAVYNLCFYENGSREGFCYIWGETEGKRGSNEIASIIQKYIDLVDARISVKHLILYSDSCPGQNKNRIILSAIHNALKNCENIVSIQMNYLLPGHTEMSVDSMHSVIEGAVKNTIVWAPSQWATVCQLARKEPKPYNISYLDHTDFKGYGTFADKYFRGNLTGKISKIRVATFKKSKINQMSVKYSMRSDEEEEIIPIIMGGINSKVVDQLYKTPLPITKTKYNDLKKLCDDQVIPKLFQKEYINLPSVTGIDTLAETDIDDIM</sequence>
<feature type="domain" description="DUF7869" evidence="2">
    <location>
        <begin position="606"/>
        <end position="724"/>
    </location>
</feature>
<evidence type="ECO:0000313" key="3">
    <source>
        <dbReference type="EnsemblMetazoa" id="XP_050498166.1"/>
    </source>
</evidence>
<reference evidence="3" key="1">
    <citation type="submission" date="2025-05" db="UniProtKB">
        <authorList>
            <consortium name="EnsemblMetazoa"/>
        </authorList>
    </citation>
    <scope>IDENTIFICATION</scope>
</reference>
<dbReference type="GeneID" id="126879174"/>
<dbReference type="PANTHER" id="PTHR10773">
    <property type="entry name" value="DNA-DIRECTED RNA POLYMERASES I, II, AND III SUBUNIT RPABC2"/>
    <property type="match status" value="1"/>
</dbReference>
<dbReference type="EnsemblMetazoa" id="XM_050642209.1">
    <property type="protein sequence ID" value="XP_050498166.1"/>
    <property type="gene ID" value="LOC126879174"/>
</dbReference>
<keyword evidence="4" id="KW-1185">Reference proteome</keyword>
<dbReference type="RefSeq" id="XP_050498166.1">
    <property type="nucleotide sequence ID" value="XM_050642209.1"/>
</dbReference>
<dbReference type="Proteomes" id="UP001652700">
    <property type="component" value="Unplaced"/>
</dbReference>
<feature type="region of interest" description="Disordered" evidence="1">
    <location>
        <begin position="234"/>
        <end position="267"/>
    </location>
</feature>